<comment type="caution">
    <text evidence="2">The sequence shown here is derived from an EMBL/GenBank/DDBJ whole genome shotgun (WGS) entry which is preliminary data.</text>
</comment>
<name>A0AAW3V241_9BURK</name>
<dbReference type="InterPro" id="IPR036163">
    <property type="entry name" value="HMA_dom_sf"/>
</dbReference>
<organism evidence="2 3">
    <name type="scientific">Paraburkholderia fungorum</name>
    <dbReference type="NCBI Taxonomy" id="134537"/>
    <lineage>
        <taxon>Bacteria</taxon>
        <taxon>Pseudomonadati</taxon>
        <taxon>Pseudomonadota</taxon>
        <taxon>Betaproteobacteria</taxon>
        <taxon>Burkholderiales</taxon>
        <taxon>Burkholderiaceae</taxon>
        <taxon>Paraburkholderia</taxon>
    </lineage>
</organism>
<dbReference type="Pfam" id="PF00403">
    <property type="entry name" value="HMA"/>
    <property type="match status" value="1"/>
</dbReference>
<dbReference type="InterPro" id="IPR006121">
    <property type="entry name" value="HMA_dom"/>
</dbReference>
<feature type="domain" description="HMA" evidence="1">
    <location>
        <begin position="1"/>
        <end position="64"/>
    </location>
</feature>
<dbReference type="Gene3D" id="3.30.70.100">
    <property type="match status" value="1"/>
</dbReference>
<dbReference type="AlphaFoldDB" id="A0AAW3V241"/>
<evidence type="ECO:0000313" key="3">
    <source>
        <dbReference type="Proteomes" id="UP000518681"/>
    </source>
</evidence>
<dbReference type="RefSeq" id="WP_252890980.1">
    <property type="nucleotide sequence ID" value="NZ_CADFGE010000013.1"/>
</dbReference>
<dbReference type="SUPFAM" id="SSF55008">
    <property type="entry name" value="HMA, heavy metal-associated domain"/>
    <property type="match status" value="1"/>
</dbReference>
<evidence type="ECO:0000313" key="2">
    <source>
        <dbReference type="EMBL" id="MBB6204979.1"/>
    </source>
</evidence>
<accession>A0AAW3V241</accession>
<evidence type="ECO:0000259" key="1">
    <source>
        <dbReference type="PROSITE" id="PS50846"/>
    </source>
</evidence>
<dbReference type="Proteomes" id="UP000518681">
    <property type="component" value="Unassembled WGS sequence"/>
</dbReference>
<dbReference type="PROSITE" id="PS50846">
    <property type="entry name" value="HMA_2"/>
    <property type="match status" value="1"/>
</dbReference>
<sequence>MIMQFSVDDMTCGRCARAITEAVREADPVASVTVDVGAKCVTVVSDVPSGEIVRAISVAGYTAVIRTGR</sequence>
<dbReference type="GO" id="GO:0046872">
    <property type="term" value="F:metal ion binding"/>
    <property type="evidence" value="ECO:0007669"/>
    <property type="project" value="InterPro"/>
</dbReference>
<reference evidence="2 3" key="1">
    <citation type="submission" date="2020-08" db="EMBL/GenBank/DDBJ databases">
        <title>Genomic Encyclopedia of Type Strains, Phase IV (KMG-V): Genome sequencing to study the core and pangenomes of soil and plant-associated prokaryotes.</title>
        <authorList>
            <person name="Whitman W."/>
        </authorList>
    </citation>
    <scope>NUCLEOTIDE SEQUENCE [LARGE SCALE GENOMIC DNA]</scope>
    <source>
        <strain evidence="2 3">SEMIA 4013</strain>
    </source>
</reference>
<gene>
    <name evidence="2" type="ORF">GGD69_005873</name>
</gene>
<proteinExistence type="predicted"/>
<dbReference type="EMBL" id="JACIIK010000011">
    <property type="protein sequence ID" value="MBB6204979.1"/>
    <property type="molecule type" value="Genomic_DNA"/>
</dbReference>
<protein>
    <submittedName>
        <fullName evidence="2">Copper chaperone</fullName>
    </submittedName>
</protein>
<dbReference type="CDD" id="cd00371">
    <property type="entry name" value="HMA"/>
    <property type="match status" value="1"/>
</dbReference>